<keyword evidence="1" id="KW-0812">Transmembrane</keyword>
<gene>
    <name evidence="2" type="primary">jg12467</name>
    <name evidence="2" type="ORF">PAEG_LOCUS16354</name>
</gene>
<proteinExistence type="predicted"/>
<organism evidence="2 3">
    <name type="scientific">Pararge aegeria aegeria</name>
    <dbReference type="NCBI Taxonomy" id="348720"/>
    <lineage>
        <taxon>Eukaryota</taxon>
        <taxon>Metazoa</taxon>
        <taxon>Ecdysozoa</taxon>
        <taxon>Arthropoda</taxon>
        <taxon>Hexapoda</taxon>
        <taxon>Insecta</taxon>
        <taxon>Pterygota</taxon>
        <taxon>Neoptera</taxon>
        <taxon>Endopterygota</taxon>
        <taxon>Lepidoptera</taxon>
        <taxon>Glossata</taxon>
        <taxon>Ditrysia</taxon>
        <taxon>Papilionoidea</taxon>
        <taxon>Nymphalidae</taxon>
        <taxon>Satyrinae</taxon>
        <taxon>Satyrini</taxon>
        <taxon>Parargina</taxon>
        <taxon>Pararge</taxon>
    </lineage>
</organism>
<feature type="transmembrane region" description="Helical" evidence="1">
    <location>
        <begin position="95"/>
        <end position="116"/>
    </location>
</feature>
<feature type="transmembrane region" description="Helical" evidence="1">
    <location>
        <begin position="149"/>
        <end position="178"/>
    </location>
</feature>
<dbReference type="EMBL" id="CAKXAJ010025449">
    <property type="protein sequence ID" value="CAH2239691.1"/>
    <property type="molecule type" value="Genomic_DNA"/>
</dbReference>
<evidence type="ECO:0000256" key="1">
    <source>
        <dbReference type="SAM" id="Phobius"/>
    </source>
</evidence>
<dbReference type="AlphaFoldDB" id="A0A8S4RRS5"/>
<reference evidence="2" key="1">
    <citation type="submission" date="2022-03" db="EMBL/GenBank/DDBJ databases">
        <authorList>
            <person name="Lindestad O."/>
        </authorList>
    </citation>
    <scope>NUCLEOTIDE SEQUENCE</scope>
</reference>
<evidence type="ECO:0000313" key="3">
    <source>
        <dbReference type="Proteomes" id="UP000838756"/>
    </source>
</evidence>
<keyword evidence="1" id="KW-0472">Membrane</keyword>
<comment type="caution">
    <text evidence="2">The sequence shown here is derived from an EMBL/GenBank/DDBJ whole genome shotgun (WGS) entry which is preliminary data.</text>
</comment>
<feature type="transmembrane region" description="Helical" evidence="1">
    <location>
        <begin position="216"/>
        <end position="235"/>
    </location>
</feature>
<name>A0A8S4RRS5_9NEOP</name>
<dbReference type="OrthoDB" id="7933078at2759"/>
<feature type="transmembrane region" description="Helical" evidence="1">
    <location>
        <begin position="122"/>
        <end position="142"/>
    </location>
</feature>
<keyword evidence="1" id="KW-1133">Transmembrane helix</keyword>
<accession>A0A8S4RRS5</accession>
<sequence>MRSANDKNKEETVIVDTKFGHFREHEIDAKLKEAEQAPLKVGDGGEVLDTKVNVEKIEKPQVEYGVNDFSFRIATMAVNYFWACSAWARVKPHNIIGLVLGVPALSCLIAGFAALWEIQLHLMLAIIGLTVAIVICLLLALTPWDFTTWFLYLVVILFGSSAIILALICYLFVGYTFIFAKLHYLLIATTIIFILLVTELRLLLSGRYIEILEDDHALAAWLLYASTFTFILKLVQTFDLVDTD</sequence>
<protein>
    <submittedName>
        <fullName evidence="2">Jg12467 protein</fullName>
    </submittedName>
</protein>
<dbReference type="Proteomes" id="UP000838756">
    <property type="component" value="Unassembled WGS sequence"/>
</dbReference>
<evidence type="ECO:0000313" key="2">
    <source>
        <dbReference type="EMBL" id="CAH2239691.1"/>
    </source>
</evidence>
<keyword evidence="3" id="KW-1185">Reference proteome</keyword>
<feature type="transmembrane region" description="Helical" evidence="1">
    <location>
        <begin position="184"/>
        <end position="204"/>
    </location>
</feature>